<organism evidence="1 2">
    <name type="scientific">Lentibacillus cibarius</name>
    <dbReference type="NCBI Taxonomy" id="2583219"/>
    <lineage>
        <taxon>Bacteria</taxon>
        <taxon>Bacillati</taxon>
        <taxon>Bacillota</taxon>
        <taxon>Bacilli</taxon>
        <taxon>Bacillales</taxon>
        <taxon>Bacillaceae</taxon>
        <taxon>Lentibacillus</taxon>
    </lineage>
</organism>
<dbReference type="Proteomes" id="UP000306980">
    <property type="component" value="Unassembled WGS sequence"/>
</dbReference>
<dbReference type="Gene3D" id="3.10.450.50">
    <property type="match status" value="1"/>
</dbReference>
<gene>
    <name evidence="1" type="ORF">FFL34_15015</name>
</gene>
<dbReference type="SUPFAM" id="SSF103642">
    <property type="entry name" value="Sec-C motif"/>
    <property type="match status" value="1"/>
</dbReference>
<dbReference type="EMBL" id="VCIA01000001">
    <property type="protein sequence ID" value="TMN23251.1"/>
    <property type="molecule type" value="Genomic_DNA"/>
</dbReference>
<accession>A0A5S3QPX9</accession>
<dbReference type="PANTHER" id="PTHR33747:SF1">
    <property type="entry name" value="ADENYLATE CYCLASE-ASSOCIATED CAP C-TERMINAL DOMAIN-CONTAINING PROTEIN"/>
    <property type="match status" value="1"/>
</dbReference>
<protein>
    <recommendedName>
        <fullName evidence="3">Zinc chelation protein SecC</fullName>
    </recommendedName>
</protein>
<reference evidence="1 2" key="1">
    <citation type="submission" date="2019-05" db="EMBL/GenBank/DDBJ databases">
        <title>Genomic analysis of Lentibacillus sp. NKC220-2.</title>
        <authorList>
            <person name="Oh Y.J."/>
        </authorList>
    </citation>
    <scope>NUCLEOTIDE SEQUENCE [LARGE SCALE GENOMIC DNA]</scope>
    <source>
        <strain evidence="1 2">NKC220-2</strain>
    </source>
</reference>
<proteinExistence type="predicted"/>
<dbReference type="OrthoDB" id="9814022at2"/>
<dbReference type="PANTHER" id="PTHR33747">
    <property type="entry name" value="UPF0225 PROTEIN SCO1677"/>
    <property type="match status" value="1"/>
</dbReference>
<dbReference type="AlphaFoldDB" id="A0A5S3QPX9"/>
<evidence type="ECO:0000313" key="1">
    <source>
        <dbReference type="EMBL" id="TMN23251.1"/>
    </source>
</evidence>
<dbReference type="Pfam" id="PF02810">
    <property type="entry name" value="SEC-C"/>
    <property type="match status" value="1"/>
</dbReference>
<comment type="caution">
    <text evidence="1">The sequence shown here is derived from an EMBL/GenBank/DDBJ whole genome shotgun (WGS) entry which is preliminary data.</text>
</comment>
<sequence>MVTNTRQLDSLEMMNMSNRTDNKELQENLMSALDGAKKARADMENKEWKRIWRDIQVPISLNAALSRLTKDELTSIRQKLDIKNASSLKKEQLIQLLQQVIPSRFEKICLTIDTERFSIIEKIANQGGSVNAEHLPLETLKKLGNHGLVFTGSYNGEKVAVIPDELMAAFQSIDHSNIKTTIDRNTEWIKLTHGLLYYYGVLSNSKLIEMVKKYSAFEMGDSLDFFKVINEAEDYYEEIRSDWNGFSHIDAFNPEHILNEQNKRPGIPYYPFSKSELIAAGVPDYMEQNNSFKQFEKFITQHYKVSREEAEMTVDQCAHGVKLGESPNDILHLLQQQFEMKGIDDVKLFMDHLINLSNNTRQWFLKGFTAKEVHQLEKGNWRSSPGHTDNVVDFQSRKKVGRNDPCPCGSGKKYKKCCGR</sequence>
<evidence type="ECO:0000313" key="2">
    <source>
        <dbReference type="Proteomes" id="UP000306980"/>
    </source>
</evidence>
<dbReference type="RefSeq" id="WP_138604142.1">
    <property type="nucleotide sequence ID" value="NZ_VCIA01000001.1"/>
</dbReference>
<dbReference type="InterPro" id="IPR004027">
    <property type="entry name" value="SEC_C_motif"/>
</dbReference>
<name>A0A5S3QPX9_9BACI</name>
<evidence type="ECO:0008006" key="3">
    <source>
        <dbReference type="Google" id="ProtNLM"/>
    </source>
</evidence>